<name>A0AA91IAP7_VARPD</name>
<evidence type="ECO:0000256" key="2">
    <source>
        <dbReference type="ARBA" id="ARBA00023002"/>
    </source>
</evidence>
<dbReference type="Pfam" id="PF01266">
    <property type="entry name" value="DAO"/>
    <property type="match status" value="1"/>
</dbReference>
<keyword evidence="2" id="KW-0560">Oxidoreductase</keyword>
<evidence type="ECO:0000256" key="1">
    <source>
        <dbReference type="ARBA" id="ARBA00009410"/>
    </source>
</evidence>
<gene>
    <name evidence="4" type="ORF">A3K87_17080</name>
</gene>
<dbReference type="RefSeq" id="WP_081268331.1">
    <property type="nucleotide sequence ID" value="NZ_LVHG01000047.1"/>
</dbReference>
<dbReference type="PANTHER" id="PTHR13847">
    <property type="entry name" value="SARCOSINE DEHYDROGENASE-RELATED"/>
    <property type="match status" value="1"/>
</dbReference>
<dbReference type="InterPro" id="IPR036188">
    <property type="entry name" value="FAD/NAD-bd_sf"/>
</dbReference>
<dbReference type="GO" id="GO:0008718">
    <property type="term" value="F:D-amino-acid dehydrogenase activity"/>
    <property type="evidence" value="ECO:0007669"/>
    <property type="project" value="TreeGrafter"/>
</dbReference>
<dbReference type="SUPFAM" id="SSF51905">
    <property type="entry name" value="FAD/NAD(P)-binding domain"/>
    <property type="match status" value="1"/>
</dbReference>
<dbReference type="Gene3D" id="3.30.9.10">
    <property type="entry name" value="D-Amino Acid Oxidase, subunit A, domain 2"/>
    <property type="match status" value="1"/>
</dbReference>
<organism evidence="4 5">
    <name type="scientific">Variovorax paradoxus</name>
    <dbReference type="NCBI Taxonomy" id="34073"/>
    <lineage>
        <taxon>Bacteria</taxon>
        <taxon>Pseudomonadati</taxon>
        <taxon>Pseudomonadota</taxon>
        <taxon>Betaproteobacteria</taxon>
        <taxon>Burkholderiales</taxon>
        <taxon>Comamonadaceae</taxon>
        <taxon>Variovorax</taxon>
    </lineage>
</organism>
<proteinExistence type="inferred from homology"/>
<evidence type="ECO:0000313" key="4">
    <source>
        <dbReference type="EMBL" id="OAK63158.1"/>
    </source>
</evidence>
<comment type="caution">
    <text evidence="4">The sequence shown here is derived from an EMBL/GenBank/DDBJ whole genome shotgun (WGS) entry which is preliminary data.</text>
</comment>
<evidence type="ECO:0000313" key="5">
    <source>
        <dbReference type="Proteomes" id="UP000077852"/>
    </source>
</evidence>
<evidence type="ECO:0000259" key="3">
    <source>
        <dbReference type="Pfam" id="PF01266"/>
    </source>
</evidence>
<dbReference type="NCBIfam" id="NF001933">
    <property type="entry name" value="PRK00711.1"/>
    <property type="match status" value="1"/>
</dbReference>
<dbReference type="Proteomes" id="UP000077852">
    <property type="component" value="Unassembled WGS sequence"/>
</dbReference>
<dbReference type="Gene3D" id="3.50.50.60">
    <property type="entry name" value="FAD/NAD(P)-binding domain"/>
    <property type="match status" value="2"/>
</dbReference>
<comment type="similarity">
    <text evidence="1">Belongs to the DadA oxidoreductase family.</text>
</comment>
<dbReference type="GO" id="GO:0005737">
    <property type="term" value="C:cytoplasm"/>
    <property type="evidence" value="ECO:0007669"/>
    <property type="project" value="TreeGrafter"/>
</dbReference>
<reference evidence="4 5" key="1">
    <citation type="submission" date="2016-03" db="EMBL/GenBank/DDBJ databases">
        <title>Genome sequence of Variovorax paradoxus KB5.</title>
        <authorList>
            <person name="Jeong H."/>
            <person name="Hong C.E."/>
            <person name="Jo S.H."/>
            <person name="Park J.M."/>
        </authorList>
    </citation>
    <scope>NUCLEOTIDE SEQUENCE [LARGE SCALE GENOMIC DNA]</scope>
    <source>
        <strain evidence="4 5">KB5</strain>
    </source>
</reference>
<dbReference type="GO" id="GO:0055130">
    <property type="term" value="P:D-alanine catabolic process"/>
    <property type="evidence" value="ECO:0007669"/>
    <property type="project" value="TreeGrafter"/>
</dbReference>
<dbReference type="InterPro" id="IPR006076">
    <property type="entry name" value="FAD-dep_OxRdtase"/>
</dbReference>
<dbReference type="AlphaFoldDB" id="A0AA91IAP7"/>
<feature type="domain" description="FAD dependent oxidoreductase" evidence="3">
    <location>
        <begin position="2"/>
        <end position="406"/>
    </location>
</feature>
<accession>A0AA91IAP7</accession>
<dbReference type="EMBL" id="LVHG01000047">
    <property type="protein sequence ID" value="OAK63158.1"/>
    <property type="molecule type" value="Genomic_DNA"/>
</dbReference>
<dbReference type="GO" id="GO:0005886">
    <property type="term" value="C:plasma membrane"/>
    <property type="evidence" value="ECO:0007669"/>
    <property type="project" value="TreeGrafter"/>
</dbReference>
<dbReference type="SUPFAM" id="SSF54373">
    <property type="entry name" value="FAD-linked reductases, C-terminal domain"/>
    <property type="match status" value="1"/>
</dbReference>
<dbReference type="PANTHER" id="PTHR13847:SF280">
    <property type="entry name" value="D-AMINO ACID DEHYDROGENASE"/>
    <property type="match status" value="1"/>
</dbReference>
<protein>
    <submittedName>
        <fullName evidence="4">Amino acid dehydrogenase</fullName>
    </submittedName>
</protein>
<sequence length="433" mass="47405">MRVIVLGAGLLGVTSAYYLQQLGHEVTVIDRQATPAAETSFANGGQISVSHAEPWANPSAPLKVLQWLGKEDAPLLFRIRADMRQWLWGLQFLRECTPARTRHNIEQIVRLGTYSRSMLRQLRRDTGIAYDQRTQGILHFYTTQKEFDGALAPAEQMRALGCERQVISADEAVRIEPALAHIRPKLAGATYTAEDESGDANRFARELSRLAAEAGVKFLMSHTVTALREGGGSIDHVEVTDAEGRFQRIRGDAFVMAMGSLSPLLAAPLGIRLPIYPAKGYSVTLPVKDASKAHQVSLTDDEFKLVFSRYTSESGDRLRIAGTAELNGYDRDLNRVRCEAIVRRVEELFPGAGDTTQAQFWTGLRPATPSNVPLIGKTKLANLFLNTGHGTLGWTHACGSGKSIARIVSGLAPEVDFAFTGMPAPQPRMLQPA</sequence>